<protein>
    <submittedName>
        <fullName evidence="2">Uncharacterized protein</fullName>
    </submittedName>
</protein>
<evidence type="ECO:0000256" key="1">
    <source>
        <dbReference type="SAM" id="SignalP"/>
    </source>
</evidence>
<gene>
    <name evidence="2" type="ORF">QGN23_14475</name>
</gene>
<name>A0ABY8RF25_9FLAO</name>
<dbReference type="PROSITE" id="PS51257">
    <property type="entry name" value="PROKAR_LIPOPROTEIN"/>
    <property type="match status" value="1"/>
</dbReference>
<dbReference type="RefSeq" id="WP_282904949.1">
    <property type="nucleotide sequence ID" value="NZ_CP124855.1"/>
</dbReference>
<accession>A0ABY8RF25</accession>
<sequence>MKSLIKLKYIVLFLITVFVVSCSRTDEDEDVLSQEDISNIILNVKDDATGITNTYNYTVNSTTNPDIKLTDGKTYTVNTVFLNGNEDETKSIIEAKDEHFLLFDFQNSNINLERIDGESSVRSDGNKVGLITKWTVIKARNGTNPQLVLALIHDAVSVSESRNGSTFGSVTGGETDAMATYSISN</sequence>
<keyword evidence="3" id="KW-1185">Reference proteome</keyword>
<feature type="signal peptide" evidence="1">
    <location>
        <begin position="1"/>
        <end position="23"/>
    </location>
</feature>
<feature type="chain" id="PRO_5045544504" evidence="1">
    <location>
        <begin position="24"/>
        <end position="185"/>
    </location>
</feature>
<keyword evidence="1" id="KW-0732">Signal</keyword>
<reference evidence="2 3" key="1">
    <citation type="submission" date="2023-05" db="EMBL/GenBank/DDBJ databases">
        <title>Genomic insight into Chryseobacterium sp. wdc7 isolated forest soil (Gotjawal).</title>
        <authorList>
            <person name="Park S.-J."/>
        </authorList>
    </citation>
    <scope>NUCLEOTIDE SEQUENCE [LARGE SCALE GENOMIC DNA]</scope>
    <source>
        <strain evidence="3">wdc7</strain>
    </source>
</reference>
<dbReference type="Proteomes" id="UP001241656">
    <property type="component" value="Chromosome"/>
</dbReference>
<organism evidence="2 3">
    <name type="scientific">Chryseobacterium gotjawalense</name>
    <dbReference type="NCBI Taxonomy" id="3042315"/>
    <lineage>
        <taxon>Bacteria</taxon>
        <taxon>Pseudomonadati</taxon>
        <taxon>Bacteroidota</taxon>
        <taxon>Flavobacteriia</taxon>
        <taxon>Flavobacteriales</taxon>
        <taxon>Weeksellaceae</taxon>
        <taxon>Chryseobacterium group</taxon>
        <taxon>Chryseobacterium</taxon>
    </lineage>
</organism>
<evidence type="ECO:0000313" key="2">
    <source>
        <dbReference type="EMBL" id="WHF51609.1"/>
    </source>
</evidence>
<evidence type="ECO:0000313" key="3">
    <source>
        <dbReference type="Proteomes" id="UP001241656"/>
    </source>
</evidence>
<dbReference type="EMBL" id="CP124855">
    <property type="protein sequence ID" value="WHF51609.1"/>
    <property type="molecule type" value="Genomic_DNA"/>
</dbReference>
<proteinExistence type="predicted"/>